<accession>A0A8T4GFU0</accession>
<keyword evidence="3" id="KW-1185">Reference proteome</keyword>
<gene>
    <name evidence="2" type="ORF">J2751_001607</name>
</gene>
<evidence type="ECO:0000313" key="3">
    <source>
        <dbReference type="Proteomes" id="UP000823588"/>
    </source>
</evidence>
<dbReference type="EMBL" id="JAGGKQ010000009">
    <property type="protein sequence ID" value="MBP1922597.1"/>
    <property type="molecule type" value="Genomic_DNA"/>
</dbReference>
<dbReference type="PANTHER" id="PTHR43781:SF1">
    <property type="entry name" value="SACCHAROPINE DEHYDROGENASE"/>
    <property type="match status" value="1"/>
</dbReference>
<dbReference type="InterPro" id="IPR036291">
    <property type="entry name" value="NAD(P)-bd_dom_sf"/>
</dbReference>
<comment type="caution">
    <text evidence="2">The sequence shown here is derived from an EMBL/GenBank/DDBJ whole genome shotgun (WGS) entry which is preliminary data.</text>
</comment>
<dbReference type="SUPFAM" id="SSF51735">
    <property type="entry name" value="NAD(P)-binding Rossmann-fold domains"/>
    <property type="match status" value="1"/>
</dbReference>
<name>A0A8T4GFU0_9EURY</name>
<reference evidence="2" key="1">
    <citation type="submission" date="2021-03" db="EMBL/GenBank/DDBJ databases">
        <title>Genomic Encyclopedia of Type Strains, Phase IV (KMG-IV): sequencing the most valuable type-strain genomes for metagenomic binning, comparative biology and taxonomic classification.</title>
        <authorList>
            <person name="Goeker M."/>
        </authorList>
    </citation>
    <scope>NUCLEOTIDE SEQUENCE</scope>
    <source>
        <strain evidence="2">DSM 23564</strain>
    </source>
</reference>
<dbReference type="InterPro" id="IPR005097">
    <property type="entry name" value="Sacchrp_dh_NADP-bd"/>
</dbReference>
<proteinExistence type="predicted"/>
<dbReference type="Pfam" id="PF03435">
    <property type="entry name" value="Sacchrp_dh_NADP"/>
    <property type="match status" value="1"/>
</dbReference>
<sequence length="348" mass="36530">MTFLLYGAYGYTGELVAREAVDRGLDPILAGRDGDALRELGRELRCSVREFGLAIPETVADSVRDVEAVLNCAGPFAATAAPLVDACLEAGTDYLDVTGEFGVFAELADRGDEAAAAGTTLLPGVGFDVVPTDCLAARLVERLPDATSLALGFDADGAVSRGTARTAIRGLGEGTVVREGDRLIRLPIASRTREIDFGRGTRSAMAVPWGDVVTAAHTTGVSDVTVYAALHPRLVRLIRLSRPFGPVLGTRPIRYLLDRVVSARVDGPSAAERAKNRVFVWGEARTTNGETAVARLETPDPYDLTVGASLAAVKRVRAGDAPDGFTTPASAFGAGFVDVVDGVEWADG</sequence>
<evidence type="ECO:0000259" key="1">
    <source>
        <dbReference type="Pfam" id="PF03435"/>
    </source>
</evidence>
<organism evidence="2 3">
    <name type="scientific">Halorubrum alkaliphilum</name>
    <dbReference type="NCBI Taxonomy" id="261290"/>
    <lineage>
        <taxon>Archaea</taxon>
        <taxon>Methanobacteriati</taxon>
        <taxon>Methanobacteriota</taxon>
        <taxon>Stenosarchaea group</taxon>
        <taxon>Halobacteria</taxon>
        <taxon>Halobacteriales</taxon>
        <taxon>Haloferacaceae</taxon>
        <taxon>Halorubrum</taxon>
    </lineage>
</organism>
<dbReference type="Gene3D" id="3.40.50.720">
    <property type="entry name" value="NAD(P)-binding Rossmann-like Domain"/>
    <property type="match status" value="1"/>
</dbReference>
<feature type="domain" description="Saccharopine dehydrogenase NADP binding" evidence="1">
    <location>
        <begin position="4"/>
        <end position="121"/>
    </location>
</feature>
<evidence type="ECO:0000313" key="2">
    <source>
        <dbReference type="EMBL" id="MBP1922597.1"/>
    </source>
</evidence>
<protein>
    <submittedName>
        <fullName evidence="2">Short subunit dehydrogenase-like uncharacterized protein</fullName>
    </submittedName>
</protein>
<dbReference type="PANTHER" id="PTHR43781">
    <property type="entry name" value="SACCHAROPINE DEHYDROGENASE"/>
    <property type="match status" value="1"/>
</dbReference>
<dbReference type="Proteomes" id="UP000823588">
    <property type="component" value="Unassembled WGS sequence"/>
</dbReference>
<dbReference type="OrthoDB" id="194971at2157"/>
<dbReference type="AlphaFoldDB" id="A0A8T4GFU0"/>
<dbReference type="RefSeq" id="WP_209484904.1">
    <property type="nucleotide sequence ID" value="NZ_JAGGKQ010000009.1"/>
</dbReference>